<dbReference type="EMBL" id="CP044619">
    <property type="protein sequence ID" value="QRD89320.1"/>
    <property type="molecule type" value="Genomic_DNA"/>
</dbReference>
<dbReference type="VEuPathDB" id="FungiDB:F9C07_11410"/>
<dbReference type="Proteomes" id="UP000596276">
    <property type="component" value="Chromosome 1"/>
</dbReference>
<evidence type="ECO:0000313" key="2">
    <source>
        <dbReference type="Proteomes" id="UP000596276"/>
    </source>
</evidence>
<name>A0A7U2R026_ASPFN</name>
<evidence type="ECO:0000313" key="1">
    <source>
        <dbReference type="EMBL" id="QRD89320.1"/>
    </source>
</evidence>
<reference evidence="2" key="1">
    <citation type="journal article" date="2021" name="G3 (Bethesda)">
        <title>Chromosome assembled and annotated genome sequence of Aspergillus flavus NRRL 3357.</title>
        <authorList>
            <person name="Skerker J.M."/>
            <person name="Pianalto K.M."/>
            <person name="Mondo S.J."/>
            <person name="Yang K."/>
            <person name="Arkin A.P."/>
            <person name="Keller N.P."/>
            <person name="Grigoriev I.V."/>
            <person name="Louise Glass N.L."/>
        </authorList>
    </citation>
    <scope>NUCLEOTIDE SEQUENCE [LARGE SCALE GENOMIC DNA]</scope>
    <source>
        <strain evidence="2">ATCC 200026 / FGSC A1120 / IAM 13836 / NRRL 3357 / JCM 12722 / SRRC 167</strain>
    </source>
</reference>
<keyword evidence="2" id="KW-1185">Reference proteome</keyword>
<protein>
    <submittedName>
        <fullName evidence="1">Uncharacterized protein</fullName>
    </submittedName>
</protein>
<sequence length="72" mass="7658">MLVLFNSARFWTCRELFCISDGLGSVHLLEAANKPGTSILDQPCGSSLQGVMSPALLLVSGSLVQSLYAIMV</sequence>
<accession>A0A7U2R026</accession>
<gene>
    <name evidence="1" type="ORF">F9C07_11410</name>
</gene>
<organism evidence="1 2">
    <name type="scientific">Aspergillus flavus (strain ATCC 200026 / FGSC A1120 / IAM 13836 / NRRL 3357 / JCM 12722 / SRRC 167)</name>
    <dbReference type="NCBI Taxonomy" id="332952"/>
    <lineage>
        <taxon>Eukaryota</taxon>
        <taxon>Fungi</taxon>
        <taxon>Dikarya</taxon>
        <taxon>Ascomycota</taxon>
        <taxon>Pezizomycotina</taxon>
        <taxon>Eurotiomycetes</taxon>
        <taxon>Eurotiomycetidae</taxon>
        <taxon>Eurotiales</taxon>
        <taxon>Aspergillaceae</taxon>
        <taxon>Aspergillus</taxon>
        <taxon>Aspergillus subgen. Circumdati</taxon>
    </lineage>
</organism>
<proteinExistence type="predicted"/>
<dbReference type="AlphaFoldDB" id="A0A7U2R026"/>